<evidence type="ECO:0000256" key="2">
    <source>
        <dbReference type="ARBA" id="ARBA00022553"/>
    </source>
</evidence>
<dbReference type="EMBL" id="KE504186">
    <property type="protein sequence ID" value="EPS96639.1"/>
    <property type="molecule type" value="Genomic_DNA"/>
</dbReference>
<feature type="compositionally biased region" description="Basic residues" evidence="6">
    <location>
        <begin position="206"/>
        <end position="215"/>
    </location>
</feature>
<dbReference type="AlphaFoldDB" id="S8FDU9"/>
<feature type="compositionally biased region" description="Basic and acidic residues" evidence="6">
    <location>
        <begin position="7"/>
        <end position="20"/>
    </location>
</feature>
<evidence type="ECO:0000256" key="4">
    <source>
        <dbReference type="ARBA" id="ARBA00023043"/>
    </source>
</evidence>
<dbReference type="OrthoDB" id="412109at2759"/>
<comment type="subcellular location">
    <subcellularLocation>
        <location evidence="1">Nucleus</location>
    </subcellularLocation>
</comment>
<feature type="region of interest" description="Disordered" evidence="6">
    <location>
        <begin position="169"/>
        <end position="216"/>
    </location>
</feature>
<evidence type="ECO:0000256" key="3">
    <source>
        <dbReference type="ARBA" id="ARBA00022737"/>
    </source>
</evidence>
<keyword evidence="4" id="KW-0040">ANK repeat</keyword>
<dbReference type="PANTHER" id="PTHR15263">
    <property type="entry name" value="I-KAPPA-B-LIKE PROTEIN IKBL"/>
    <property type="match status" value="1"/>
</dbReference>
<dbReference type="GO" id="GO:0005634">
    <property type="term" value="C:nucleus"/>
    <property type="evidence" value="ECO:0007669"/>
    <property type="project" value="UniProtKB-SubCell"/>
</dbReference>
<keyword evidence="5" id="KW-0539">Nucleus</keyword>
<keyword evidence="8" id="KW-1185">Reference proteome</keyword>
<keyword evidence="3" id="KW-0677">Repeat</keyword>
<dbReference type="GO" id="GO:0043124">
    <property type="term" value="P:negative regulation of canonical NF-kappaB signal transduction"/>
    <property type="evidence" value="ECO:0007669"/>
    <property type="project" value="InterPro"/>
</dbReference>
<dbReference type="PANTHER" id="PTHR15263:SF1">
    <property type="entry name" value="NF-KAPPA-B INHIBITOR-LIKE PROTEIN 1"/>
    <property type="match status" value="1"/>
</dbReference>
<evidence type="ECO:0000313" key="7">
    <source>
        <dbReference type="EMBL" id="EPS96639.1"/>
    </source>
</evidence>
<dbReference type="InParanoid" id="S8FDU9"/>
<evidence type="ECO:0000313" key="8">
    <source>
        <dbReference type="Proteomes" id="UP000015241"/>
    </source>
</evidence>
<dbReference type="Proteomes" id="UP000015241">
    <property type="component" value="Unassembled WGS sequence"/>
</dbReference>
<evidence type="ECO:0008006" key="9">
    <source>
        <dbReference type="Google" id="ProtNLM"/>
    </source>
</evidence>
<reference evidence="7 8" key="1">
    <citation type="journal article" date="2012" name="Science">
        <title>The Paleozoic origin of enzymatic lignin decomposition reconstructed from 31 fungal genomes.</title>
        <authorList>
            <person name="Floudas D."/>
            <person name="Binder M."/>
            <person name="Riley R."/>
            <person name="Barry K."/>
            <person name="Blanchette R.A."/>
            <person name="Henrissat B."/>
            <person name="Martinez A.T."/>
            <person name="Otillar R."/>
            <person name="Spatafora J.W."/>
            <person name="Yadav J.S."/>
            <person name="Aerts A."/>
            <person name="Benoit I."/>
            <person name="Boyd A."/>
            <person name="Carlson A."/>
            <person name="Copeland A."/>
            <person name="Coutinho P.M."/>
            <person name="de Vries R.P."/>
            <person name="Ferreira P."/>
            <person name="Findley K."/>
            <person name="Foster B."/>
            <person name="Gaskell J."/>
            <person name="Glotzer D."/>
            <person name="Gorecki P."/>
            <person name="Heitman J."/>
            <person name="Hesse C."/>
            <person name="Hori C."/>
            <person name="Igarashi K."/>
            <person name="Jurgens J.A."/>
            <person name="Kallen N."/>
            <person name="Kersten P."/>
            <person name="Kohler A."/>
            <person name="Kuees U."/>
            <person name="Kumar T.K.A."/>
            <person name="Kuo A."/>
            <person name="LaButti K."/>
            <person name="Larrondo L.F."/>
            <person name="Lindquist E."/>
            <person name="Ling A."/>
            <person name="Lombard V."/>
            <person name="Lucas S."/>
            <person name="Lundell T."/>
            <person name="Martin R."/>
            <person name="McLaughlin D.J."/>
            <person name="Morgenstern I."/>
            <person name="Morin E."/>
            <person name="Murat C."/>
            <person name="Nagy L.G."/>
            <person name="Nolan M."/>
            <person name="Ohm R.A."/>
            <person name="Patyshakuliyeva A."/>
            <person name="Rokas A."/>
            <person name="Ruiz-Duenas F.J."/>
            <person name="Sabat G."/>
            <person name="Salamov A."/>
            <person name="Samejima M."/>
            <person name="Schmutz J."/>
            <person name="Slot J.C."/>
            <person name="St John F."/>
            <person name="Stenlid J."/>
            <person name="Sun H."/>
            <person name="Sun S."/>
            <person name="Syed K."/>
            <person name="Tsang A."/>
            <person name="Wiebenga A."/>
            <person name="Young D."/>
            <person name="Pisabarro A."/>
            <person name="Eastwood D.C."/>
            <person name="Martin F."/>
            <person name="Cullen D."/>
            <person name="Grigoriev I.V."/>
            <person name="Hibbett D.S."/>
        </authorList>
    </citation>
    <scope>NUCLEOTIDE SEQUENCE</scope>
    <source>
        <strain evidence="8">FP-58527</strain>
    </source>
</reference>
<proteinExistence type="predicted"/>
<evidence type="ECO:0000256" key="6">
    <source>
        <dbReference type="SAM" id="MobiDB-lite"/>
    </source>
</evidence>
<organism evidence="7 8">
    <name type="scientific">Fomitopsis schrenkii</name>
    <name type="common">Brown rot fungus</name>
    <dbReference type="NCBI Taxonomy" id="2126942"/>
    <lineage>
        <taxon>Eukaryota</taxon>
        <taxon>Fungi</taxon>
        <taxon>Dikarya</taxon>
        <taxon>Basidiomycota</taxon>
        <taxon>Agaricomycotina</taxon>
        <taxon>Agaricomycetes</taxon>
        <taxon>Polyporales</taxon>
        <taxon>Fomitopsis</taxon>
    </lineage>
</organism>
<keyword evidence="2" id="KW-0597">Phosphoprotein</keyword>
<evidence type="ECO:0000256" key="5">
    <source>
        <dbReference type="ARBA" id="ARBA00023242"/>
    </source>
</evidence>
<feature type="compositionally biased region" description="Basic residues" evidence="6">
    <location>
        <begin position="21"/>
        <end position="32"/>
    </location>
</feature>
<dbReference type="eggNOG" id="ENOG502S7E6">
    <property type="taxonomic scope" value="Eukaryota"/>
</dbReference>
<evidence type="ECO:0000256" key="1">
    <source>
        <dbReference type="ARBA" id="ARBA00004123"/>
    </source>
</evidence>
<feature type="compositionally biased region" description="Basic and acidic residues" evidence="6">
    <location>
        <begin position="189"/>
        <end position="199"/>
    </location>
</feature>
<feature type="compositionally biased region" description="Basic and acidic residues" evidence="6">
    <location>
        <begin position="169"/>
        <end position="182"/>
    </location>
</feature>
<sequence length="344" mass="40472">MSSAKLHLKETPAERRERDLHRARKAAKKRRRQDTTGASSNDEAGPSHTKRHHANPHDTRSYVFLDEEDEYGPPPPSSYRAEKPDYDRIQAELEEARFREKMFGALEDDERLDSLESRLNDYAHVPRRWRGGGMERMDDELGMDPGVMEDEAYAEWVREGMWRRKNAAEYEEQERKKAERAARKAQRRAVRDETKRLEREDEEDRRRRRRRKEHRRATEARELYDTRWKELLGSSADSEGSLRFTDIPWPVLPPDISSRQTRELALDDLTVEAISGFLLTQDDSESEAGRKERKDKLRETMLRFHPDKFAGRILKRVVESERETVMEAVGIVVRSINGLMGREK</sequence>
<dbReference type="HOGENOM" id="CLU_074886_0_0_1"/>
<feature type="region of interest" description="Disordered" evidence="6">
    <location>
        <begin position="1"/>
        <end position="86"/>
    </location>
</feature>
<gene>
    <name evidence="7" type="ORF">FOMPIDRAFT_1130075</name>
</gene>
<name>S8FDU9_FOMSC</name>
<protein>
    <recommendedName>
        <fullName evidence="9">NF-kappa-B inhibitor-like protein 1</fullName>
    </recommendedName>
</protein>
<accession>S8FDU9</accession>
<dbReference type="InterPro" id="IPR038753">
    <property type="entry name" value="NFKBIL1"/>
</dbReference>
<dbReference type="STRING" id="743788.S8FDU9"/>